<gene>
    <name evidence="2" type="ORF">KHLLAP_LOCUS8548</name>
</gene>
<comment type="caution">
    <text evidence="2">The sequence shown here is derived from an EMBL/GenBank/DDBJ whole genome shotgun (WGS) entry which is preliminary data.</text>
</comment>
<feature type="compositionally biased region" description="Acidic residues" evidence="1">
    <location>
        <begin position="19"/>
        <end position="30"/>
    </location>
</feature>
<evidence type="ECO:0000313" key="2">
    <source>
        <dbReference type="EMBL" id="CAJ2508080.1"/>
    </source>
</evidence>
<feature type="region of interest" description="Disordered" evidence="1">
    <location>
        <begin position="1"/>
        <end position="34"/>
    </location>
</feature>
<sequence length="530" mass="58285">MGRLEPLTSLALGRSPYDDVVDGEGDEDPHEPEKQYDATGRVINPETKRIHKDVIRAHNEVMLVIGVAEPEHQGVSAAELESARQYHEYESDTGKTLYHFGRVISVAGTWGIHGIRQRMLVYKECAGLPFLKLLARERANHSYLNLGFAGIPTFIGVELLSWSRSIQVVKDSSCVRAALAYIRFHLQIYVAMQRLDLIPASQWVPSLGFFVPFSPSSPFAALPPLESLNTSNIAAWIGKIAVNLAPWTAFYLAARSWEFINPPIRRQVLKYLPHPSPDPLAALSNFVANTARRQPFPESPTLGAADREIRHTHDPEPDSDVPAAMAPDGQAAGDAIPVGAIRRQGTFSSRGGEEYATDEEDSEMVNPTLISFDVDTTESTELPPPGAGVWSAELRPSFSGDARPQPKDAPRYIVNSLTSLPSLLGGQVITNSIVRILLSPLDMLTLRAVARAFARKRGLPCGDMFTVNLLDSLSPRVGLNLVLIESLRFLASCEIWVALTVVSQWLHVTEEEWKDIKKEEEAEAATSDAS</sequence>
<organism evidence="2 3">
    <name type="scientific">Anthostomella pinea</name>
    <dbReference type="NCBI Taxonomy" id="933095"/>
    <lineage>
        <taxon>Eukaryota</taxon>
        <taxon>Fungi</taxon>
        <taxon>Dikarya</taxon>
        <taxon>Ascomycota</taxon>
        <taxon>Pezizomycotina</taxon>
        <taxon>Sordariomycetes</taxon>
        <taxon>Xylariomycetidae</taxon>
        <taxon>Xylariales</taxon>
        <taxon>Xylariaceae</taxon>
        <taxon>Anthostomella</taxon>
    </lineage>
</organism>
<reference evidence="2" key="1">
    <citation type="submission" date="2023-10" db="EMBL/GenBank/DDBJ databases">
        <authorList>
            <person name="Hackl T."/>
        </authorList>
    </citation>
    <scope>NUCLEOTIDE SEQUENCE</scope>
</reference>
<keyword evidence="3" id="KW-1185">Reference proteome</keyword>
<dbReference type="AlphaFoldDB" id="A0AAI8VPI0"/>
<feature type="region of interest" description="Disordered" evidence="1">
    <location>
        <begin position="310"/>
        <end position="362"/>
    </location>
</feature>
<accession>A0AAI8VPI0</accession>
<name>A0AAI8VPI0_9PEZI</name>
<dbReference type="EMBL" id="CAUWAG010000010">
    <property type="protein sequence ID" value="CAJ2508080.1"/>
    <property type="molecule type" value="Genomic_DNA"/>
</dbReference>
<protein>
    <submittedName>
        <fullName evidence="2">Uu.00g092660.m01.CDS01</fullName>
    </submittedName>
</protein>
<evidence type="ECO:0000256" key="1">
    <source>
        <dbReference type="SAM" id="MobiDB-lite"/>
    </source>
</evidence>
<dbReference type="Proteomes" id="UP001295740">
    <property type="component" value="Unassembled WGS sequence"/>
</dbReference>
<proteinExistence type="predicted"/>
<evidence type="ECO:0000313" key="3">
    <source>
        <dbReference type="Proteomes" id="UP001295740"/>
    </source>
</evidence>